<evidence type="ECO:0000256" key="17">
    <source>
        <dbReference type="ARBA" id="ARBA00023136"/>
    </source>
</evidence>
<feature type="chain" id="PRO_5043933376" description="non-specific serine/threonine protein kinase" evidence="24">
    <location>
        <begin position="29"/>
        <end position="1077"/>
    </location>
</feature>
<evidence type="ECO:0000256" key="23">
    <source>
        <dbReference type="SAM" id="Phobius"/>
    </source>
</evidence>
<dbReference type="InterPro" id="IPR001611">
    <property type="entry name" value="Leu-rich_rpt"/>
</dbReference>
<dbReference type="PROSITE" id="PS51450">
    <property type="entry name" value="LRR"/>
    <property type="match status" value="1"/>
</dbReference>
<evidence type="ECO:0000256" key="7">
    <source>
        <dbReference type="ARBA" id="ARBA00022553"/>
    </source>
</evidence>
<keyword evidence="4" id="KW-0217">Developmental protein</keyword>
<feature type="signal peptide" evidence="24">
    <location>
        <begin position="1"/>
        <end position="28"/>
    </location>
</feature>
<dbReference type="InterPro" id="IPR000719">
    <property type="entry name" value="Prot_kinase_dom"/>
</dbReference>
<dbReference type="SMART" id="SM00220">
    <property type="entry name" value="S_TKc"/>
    <property type="match status" value="1"/>
</dbReference>
<dbReference type="PROSITE" id="PS50011">
    <property type="entry name" value="PROTEIN_KINASE_DOM"/>
    <property type="match status" value="1"/>
</dbReference>
<comment type="catalytic activity">
    <reaction evidence="20">
        <text>L-threonyl-[protein] + ATP = O-phospho-L-threonyl-[protein] + ADP + H(+)</text>
        <dbReference type="Rhea" id="RHEA:46608"/>
        <dbReference type="Rhea" id="RHEA-COMP:11060"/>
        <dbReference type="Rhea" id="RHEA-COMP:11605"/>
        <dbReference type="ChEBI" id="CHEBI:15378"/>
        <dbReference type="ChEBI" id="CHEBI:30013"/>
        <dbReference type="ChEBI" id="CHEBI:30616"/>
        <dbReference type="ChEBI" id="CHEBI:61977"/>
        <dbReference type="ChEBI" id="CHEBI:456216"/>
        <dbReference type="EC" id="2.7.11.1"/>
    </reaction>
</comment>
<dbReference type="EC" id="2.7.11.1" evidence="3"/>
<dbReference type="GO" id="GO:0004674">
    <property type="term" value="F:protein serine/threonine kinase activity"/>
    <property type="evidence" value="ECO:0007669"/>
    <property type="project" value="UniProtKB-KW"/>
</dbReference>
<keyword evidence="15 22" id="KW-0067">ATP-binding</keyword>
<dbReference type="InterPro" id="IPR032675">
    <property type="entry name" value="LRR_dom_sf"/>
</dbReference>
<evidence type="ECO:0000256" key="3">
    <source>
        <dbReference type="ARBA" id="ARBA00012513"/>
    </source>
</evidence>
<name>A0AAV7EGT9_ARIFI</name>
<dbReference type="SMART" id="SM00369">
    <property type="entry name" value="LRR_TYP"/>
    <property type="match status" value="5"/>
</dbReference>
<evidence type="ECO:0000256" key="9">
    <source>
        <dbReference type="ARBA" id="ARBA00022679"/>
    </source>
</evidence>
<reference evidence="26 27" key="1">
    <citation type="submission" date="2021-07" db="EMBL/GenBank/DDBJ databases">
        <title>The Aristolochia fimbriata genome: insights into angiosperm evolution, floral development and chemical biosynthesis.</title>
        <authorList>
            <person name="Jiao Y."/>
        </authorList>
    </citation>
    <scope>NUCLEOTIDE SEQUENCE [LARGE SCALE GENOMIC DNA]</scope>
    <source>
        <strain evidence="26">IBCAS-2021</strain>
        <tissue evidence="26">Leaf</tissue>
    </source>
</reference>
<keyword evidence="5" id="KW-1003">Cell membrane</keyword>
<evidence type="ECO:0000256" key="20">
    <source>
        <dbReference type="ARBA" id="ARBA00047899"/>
    </source>
</evidence>
<dbReference type="GO" id="GO:0009945">
    <property type="term" value="P:radial axis specification"/>
    <property type="evidence" value="ECO:0007669"/>
    <property type="project" value="UniProtKB-ARBA"/>
</dbReference>
<evidence type="ECO:0000256" key="15">
    <source>
        <dbReference type="ARBA" id="ARBA00022840"/>
    </source>
</evidence>
<comment type="subcellular location">
    <subcellularLocation>
        <location evidence="1">Cell membrane</location>
        <topology evidence="1">Single-pass type I membrane protein</topology>
    </subcellularLocation>
</comment>
<dbReference type="Pfam" id="PF00560">
    <property type="entry name" value="LRR_1"/>
    <property type="match status" value="6"/>
</dbReference>
<dbReference type="FunFam" id="3.80.10.10:FF:000275">
    <property type="entry name" value="Leucine-rich repeat receptor-like protein kinase"/>
    <property type="match status" value="1"/>
</dbReference>
<keyword evidence="17 23" id="KW-0472">Membrane</keyword>
<dbReference type="FunFam" id="3.30.200.20:FF:000260">
    <property type="entry name" value="LRR receptor-like serine/threonine-protein kinase RPK2"/>
    <property type="match status" value="1"/>
</dbReference>
<dbReference type="GO" id="GO:0005886">
    <property type="term" value="C:plasma membrane"/>
    <property type="evidence" value="ECO:0007669"/>
    <property type="project" value="UniProtKB-SubCell"/>
</dbReference>
<evidence type="ECO:0000256" key="14">
    <source>
        <dbReference type="ARBA" id="ARBA00022777"/>
    </source>
</evidence>
<feature type="domain" description="Protein kinase" evidence="25">
    <location>
        <begin position="784"/>
        <end position="1067"/>
    </location>
</feature>
<evidence type="ECO:0000313" key="26">
    <source>
        <dbReference type="EMBL" id="KAG9447280.1"/>
    </source>
</evidence>
<comment type="similarity">
    <text evidence="2">Belongs to the protein kinase superfamily. Ser/Thr protein kinase family.</text>
</comment>
<dbReference type="InterPro" id="IPR050647">
    <property type="entry name" value="Plant_LRR-RLKs"/>
</dbReference>
<evidence type="ECO:0000256" key="6">
    <source>
        <dbReference type="ARBA" id="ARBA00022527"/>
    </source>
</evidence>
<dbReference type="InterPro" id="IPR008271">
    <property type="entry name" value="Ser/Thr_kinase_AS"/>
</dbReference>
<evidence type="ECO:0000313" key="27">
    <source>
        <dbReference type="Proteomes" id="UP000825729"/>
    </source>
</evidence>
<evidence type="ECO:0000256" key="24">
    <source>
        <dbReference type="SAM" id="SignalP"/>
    </source>
</evidence>
<keyword evidence="18" id="KW-0675">Receptor</keyword>
<dbReference type="InterPro" id="IPR013210">
    <property type="entry name" value="LRR_N_plant-typ"/>
</dbReference>
<keyword evidence="16 23" id="KW-1133">Transmembrane helix</keyword>
<dbReference type="Pfam" id="PF00069">
    <property type="entry name" value="Pkinase"/>
    <property type="match status" value="1"/>
</dbReference>
<keyword evidence="7" id="KW-0597">Phosphoprotein</keyword>
<dbReference type="AlphaFoldDB" id="A0AAV7EGT9"/>
<keyword evidence="27" id="KW-1185">Reference proteome</keyword>
<feature type="transmembrane region" description="Helical" evidence="23">
    <location>
        <begin position="722"/>
        <end position="746"/>
    </location>
</feature>
<dbReference type="SUPFAM" id="SSF56112">
    <property type="entry name" value="Protein kinase-like (PK-like)"/>
    <property type="match status" value="1"/>
</dbReference>
<evidence type="ECO:0000256" key="8">
    <source>
        <dbReference type="ARBA" id="ARBA00022614"/>
    </source>
</evidence>
<dbReference type="PANTHER" id="PTHR48056:SF63">
    <property type="entry name" value="PROTEIN KINASE DOMAIN-CONTAINING PROTEIN"/>
    <property type="match status" value="1"/>
</dbReference>
<keyword evidence="11 24" id="KW-0732">Signal</keyword>
<keyword evidence="6" id="KW-0723">Serine/threonine-protein kinase</keyword>
<evidence type="ECO:0000256" key="10">
    <source>
        <dbReference type="ARBA" id="ARBA00022692"/>
    </source>
</evidence>
<dbReference type="Gene3D" id="3.30.200.20">
    <property type="entry name" value="Phosphorylase Kinase, domain 1"/>
    <property type="match status" value="1"/>
</dbReference>
<dbReference type="InterPro" id="IPR003591">
    <property type="entry name" value="Leu-rich_rpt_typical-subtyp"/>
</dbReference>
<dbReference type="PROSITE" id="PS00107">
    <property type="entry name" value="PROTEIN_KINASE_ATP"/>
    <property type="match status" value="1"/>
</dbReference>
<dbReference type="Gene3D" id="1.10.510.10">
    <property type="entry name" value="Transferase(Phosphotransferase) domain 1"/>
    <property type="match status" value="1"/>
</dbReference>
<evidence type="ECO:0000256" key="2">
    <source>
        <dbReference type="ARBA" id="ARBA00008684"/>
    </source>
</evidence>
<keyword evidence="10 23" id="KW-0812">Transmembrane</keyword>
<dbReference type="FunFam" id="3.80.10.10:FF:000095">
    <property type="entry name" value="LRR receptor-like serine/threonine-protein kinase GSO1"/>
    <property type="match status" value="1"/>
</dbReference>
<dbReference type="PANTHER" id="PTHR48056">
    <property type="entry name" value="LRR RECEPTOR-LIKE SERINE/THREONINE-PROTEIN KINASE-RELATED"/>
    <property type="match status" value="1"/>
</dbReference>
<evidence type="ECO:0000256" key="18">
    <source>
        <dbReference type="ARBA" id="ARBA00023170"/>
    </source>
</evidence>
<gene>
    <name evidence="26" type="ORF">H6P81_013408</name>
</gene>
<dbReference type="Pfam" id="PF13855">
    <property type="entry name" value="LRR_8"/>
    <property type="match status" value="1"/>
</dbReference>
<comment type="catalytic activity">
    <reaction evidence="21">
        <text>L-seryl-[protein] + ATP = O-phospho-L-seryl-[protein] + ADP + H(+)</text>
        <dbReference type="Rhea" id="RHEA:17989"/>
        <dbReference type="Rhea" id="RHEA-COMP:9863"/>
        <dbReference type="Rhea" id="RHEA-COMP:11604"/>
        <dbReference type="ChEBI" id="CHEBI:15378"/>
        <dbReference type="ChEBI" id="CHEBI:29999"/>
        <dbReference type="ChEBI" id="CHEBI:30616"/>
        <dbReference type="ChEBI" id="CHEBI:83421"/>
        <dbReference type="ChEBI" id="CHEBI:456216"/>
        <dbReference type="EC" id="2.7.11.1"/>
    </reaction>
</comment>
<evidence type="ECO:0000256" key="19">
    <source>
        <dbReference type="ARBA" id="ARBA00023180"/>
    </source>
</evidence>
<comment type="caution">
    <text evidence="26">The sequence shown here is derived from an EMBL/GenBank/DDBJ whole genome shotgun (WGS) entry which is preliminary data.</text>
</comment>
<dbReference type="FunFam" id="3.80.10.10:FF:000041">
    <property type="entry name" value="LRR receptor-like serine/threonine-protein kinase ERECTA"/>
    <property type="match status" value="2"/>
</dbReference>
<evidence type="ECO:0000256" key="16">
    <source>
        <dbReference type="ARBA" id="ARBA00022989"/>
    </source>
</evidence>
<evidence type="ECO:0000256" key="1">
    <source>
        <dbReference type="ARBA" id="ARBA00004251"/>
    </source>
</evidence>
<evidence type="ECO:0000256" key="11">
    <source>
        <dbReference type="ARBA" id="ARBA00022729"/>
    </source>
</evidence>
<keyword evidence="19" id="KW-0325">Glycoprotein</keyword>
<evidence type="ECO:0000256" key="21">
    <source>
        <dbReference type="ARBA" id="ARBA00048679"/>
    </source>
</evidence>
<keyword evidence="9" id="KW-0808">Transferase</keyword>
<evidence type="ECO:0000256" key="5">
    <source>
        <dbReference type="ARBA" id="ARBA00022475"/>
    </source>
</evidence>
<keyword evidence="12" id="KW-0677">Repeat</keyword>
<dbReference type="Gene3D" id="3.80.10.10">
    <property type="entry name" value="Ribonuclease Inhibitor"/>
    <property type="match status" value="4"/>
</dbReference>
<evidence type="ECO:0000256" key="22">
    <source>
        <dbReference type="PROSITE-ProRule" id="PRU10141"/>
    </source>
</evidence>
<dbReference type="GO" id="GO:0009414">
    <property type="term" value="P:response to water deprivation"/>
    <property type="evidence" value="ECO:0007669"/>
    <property type="project" value="UniProtKB-ARBA"/>
</dbReference>
<dbReference type="SUPFAM" id="SSF52058">
    <property type="entry name" value="L domain-like"/>
    <property type="match status" value="1"/>
</dbReference>
<dbReference type="InterPro" id="IPR011009">
    <property type="entry name" value="Kinase-like_dom_sf"/>
</dbReference>
<proteinExistence type="inferred from homology"/>
<sequence>MFSRIPDTVEVAALFVFLLACRCSSGIASSVSADLASLLSFKSLVSSDPSNLLADWNPTGKNHCEWYGVTCDRVSGRVTALNITGSRVVRSPDFPWGSLGSVSESASDDSYLVGTLSPAIANLTELRILSLPYNAFSGEIPVGIGNLLFLEILELKGNNFSGRIPYQISGISSLLVLDLAHNSLSGHIPENLVGLSGIVSIDLSHNQLSGEIRVNCFSCQSLSHLRLSDNFLVGKIPPEIGNFSNLRSLLLDGNILEGRIPAEIGRLSELQILDVSRNSLTDRIPKQLGNCTNLSVMVLTNTVSFANEEFEDRSTSEEEFNAFIGGIPREIFSLPSLEILWAPRANLNGHLPDNWNELCRLRVLNLAQNYRIIGQIPETLGMCKNLSVLDLSSNQLKGSVPLQLRVNCMVYLNLSRNALLGSLPEWEKTSCGQNTSSLLSSTWLSSPFASVSGQTFAVLHDFSWNNFAGRLPLFSLGDELLSDKEKVFYGLSLNNNLFNGSLPENIFLNCDLVEGFAVNLSVNQISGAVYSLGCLTLKRFEAAHNQLMGSFPPGIENFKMLRYLDLRVNRMNGTLPQEMGESKKLESVLLGGNNFTGEIPPKLGELPSLVVLDLSKNDLTGNIPGSLASASLLKIVLLDHNKLSGEIPSSFSKLVNLTILDVSFNKLTGNIPYLGHLNDCDYFQGNSFLQSCPNPLSTSPVGRPVPLEVKGMVSQRNKLKPFSIALVSSASLIVFTLVTLVLILVIGRKRLVQHQSLRRKIVVTFTDVPPEFNYENIVQSTGNFSVQNLIGTGGFGATYKAELLPGYLVAVKRLFIGKFQGLQQFDAEIRTLGRIRHKNLVTLLGYHMGGTETFLIYNFLSGGNLDTFIHDTSRKNMQWSIIHKISLDIANALTYLHDSCVPRIVHRDIKPSNILLDDDLNAYLSDFGLARLLEVSETHATTDVAGTFGYVAPEYATTCRVSDKSDVYSFGVVLLELISGKRSLDPSFSDYGNGFNIVGWCELLIKEGRFSEIFSPDLWEAGPKDHLVGILRLASAYLKLKHIFIPSLRHQRKRHGYVRQFVHHDNFSQTDIPSAAC</sequence>
<dbReference type="Proteomes" id="UP000825729">
    <property type="component" value="Unassembled WGS sequence"/>
</dbReference>
<dbReference type="GO" id="GO:0005524">
    <property type="term" value="F:ATP binding"/>
    <property type="evidence" value="ECO:0007669"/>
    <property type="project" value="UniProtKB-UniRule"/>
</dbReference>
<dbReference type="GO" id="GO:0048508">
    <property type="term" value="P:embryonic meristem development"/>
    <property type="evidence" value="ECO:0007669"/>
    <property type="project" value="UniProtKB-ARBA"/>
</dbReference>
<organism evidence="26 27">
    <name type="scientific">Aristolochia fimbriata</name>
    <name type="common">White veined hardy Dutchman's pipe vine</name>
    <dbReference type="NCBI Taxonomy" id="158543"/>
    <lineage>
        <taxon>Eukaryota</taxon>
        <taxon>Viridiplantae</taxon>
        <taxon>Streptophyta</taxon>
        <taxon>Embryophyta</taxon>
        <taxon>Tracheophyta</taxon>
        <taxon>Spermatophyta</taxon>
        <taxon>Magnoliopsida</taxon>
        <taxon>Magnoliidae</taxon>
        <taxon>Piperales</taxon>
        <taxon>Aristolochiaceae</taxon>
        <taxon>Aristolochia</taxon>
    </lineage>
</organism>
<dbReference type="GO" id="GO:0009409">
    <property type="term" value="P:response to cold"/>
    <property type="evidence" value="ECO:0007669"/>
    <property type="project" value="UniProtKB-ARBA"/>
</dbReference>
<dbReference type="InterPro" id="IPR017441">
    <property type="entry name" value="Protein_kinase_ATP_BS"/>
</dbReference>
<keyword evidence="13 22" id="KW-0547">Nucleotide-binding</keyword>
<dbReference type="PRINTS" id="PR00019">
    <property type="entry name" value="LEURICHRPT"/>
</dbReference>
<protein>
    <recommendedName>
        <fullName evidence="3">non-specific serine/threonine protein kinase</fullName>
        <ecNumber evidence="3">2.7.11.1</ecNumber>
    </recommendedName>
</protein>
<accession>A0AAV7EGT9</accession>
<dbReference type="PROSITE" id="PS00108">
    <property type="entry name" value="PROTEIN_KINASE_ST"/>
    <property type="match status" value="1"/>
</dbReference>
<evidence type="ECO:0000256" key="13">
    <source>
        <dbReference type="ARBA" id="ARBA00022741"/>
    </source>
</evidence>
<evidence type="ECO:0000259" key="25">
    <source>
        <dbReference type="PROSITE" id="PS50011"/>
    </source>
</evidence>
<dbReference type="FunFam" id="1.10.510.10:FF:000192">
    <property type="entry name" value="LRR receptor-like serine/threonine-protein kinase RPK2"/>
    <property type="match status" value="1"/>
</dbReference>
<keyword evidence="14" id="KW-0418">Kinase</keyword>
<evidence type="ECO:0000256" key="12">
    <source>
        <dbReference type="ARBA" id="ARBA00022737"/>
    </source>
</evidence>
<dbReference type="GO" id="GO:0009942">
    <property type="term" value="P:longitudinal axis specification"/>
    <property type="evidence" value="ECO:0007669"/>
    <property type="project" value="UniProtKB-ARBA"/>
</dbReference>
<dbReference type="EMBL" id="JAINDJ010000005">
    <property type="protein sequence ID" value="KAG9447280.1"/>
    <property type="molecule type" value="Genomic_DNA"/>
</dbReference>
<dbReference type="SUPFAM" id="SSF52047">
    <property type="entry name" value="RNI-like"/>
    <property type="match status" value="1"/>
</dbReference>
<feature type="binding site" evidence="22">
    <location>
        <position position="818"/>
    </location>
    <ligand>
        <name>ATP</name>
        <dbReference type="ChEBI" id="CHEBI:30616"/>
    </ligand>
</feature>
<evidence type="ECO:0000256" key="4">
    <source>
        <dbReference type="ARBA" id="ARBA00022473"/>
    </source>
</evidence>
<dbReference type="Pfam" id="PF08263">
    <property type="entry name" value="LRRNT_2"/>
    <property type="match status" value="1"/>
</dbReference>
<keyword evidence="8" id="KW-0433">Leucine-rich repeat</keyword>
<dbReference type="PROSITE" id="PS51257">
    <property type="entry name" value="PROKAR_LIPOPROTEIN"/>
    <property type="match status" value="1"/>
</dbReference>